<gene>
    <name evidence="1" type="ORF">BG61_16665</name>
</gene>
<comment type="caution">
    <text evidence="1">The sequence shown here is derived from an EMBL/GenBank/DDBJ whole genome shotgun (WGS) entry which is preliminary data.</text>
</comment>
<dbReference type="EMBL" id="JFHC01000026">
    <property type="protein sequence ID" value="KDR41585.1"/>
    <property type="molecule type" value="Genomic_DNA"/>
</dbReference>
<reference evidence="1 2" key="1">
    <citation type="submission" date="2014-03" db="EMBL/GenBank/DDBJ databases">
        <title>Draft Genome Sequences of Four Burkholderia Strains.</title>
        <authorList>
            <person name="Liu X.Y."/>
            <person name="Li C.X."/>
            <person name="Xu J.H."/>
        </authorList>
    </citation>
    <scope>NUCLEOTIDE SEQUENCE [LARGE SCALE GENOMIC DNA]</scope>
    <source>
        <strain evidence="1 2">DSM 50014</strain>
    </source>
</reference>
<accession>A0A069PLU7</accession>
<dbReference type="RefSeq" id="WP_035939471.1">
    <property type="nucleotide sequence ID" value="NZ_CADFFX010000001.1"/>
</dbReference>
<dbReference type="AlphaFoldDB" id="A0A069PLU7"/>
<name>A0A069PLU7_9BURK</name>
<organism evidence="1 2">
    <name type="scientific">Caballeronia glathei</name>
    <dbReference type="NCBI Taxonomy" id="60547"/>
    <lineage>
        <taxon>Bacteria</taxon>
        <taxon>Pseudomonadati</taxon>
        <taxon>Pseudomonadota</taxon>
        <taxon>Betaproteobacteria</taxon>
        <taxon>Burkholderiales</taxon>
        <taxon>Burkholderiaceae</taxon>
        <taxon>Caballeronia</taxon>
    </lineage>
</organism>
<evidence type="ECO:0000313" key="2">
    <source>
        <dbReference type="Proteomes" id="UP000027466"/>
    </source>
</evidence>
<sequence length="72" mass="7678">MPEIFGLPQPLTGNETVTIQQVQNGQIALCTMPLSQLTQILGSSTQWATNLPTTRPDTPGILWDNGGVVSIS</sequence>
<keyword evidence="2" id="KW-1185">Reference proteome</keyword>
<evidence type="ECO:0000313" key="1">
    <source>
        <dbReference type="EMBL" id="KDR41585.1"/>
    </source>
</evidence>
<proteinExistence type="predicted"/>
<dbReference type="Proteomes" id="UP000027466">
    <property type="component" value="Unassembled WGS sequence"/>
</dbReference>
<protein>
    <submittedName>
        <fullName evidence="1">Uncharacterized protein</fullName>
    </submittedName>
</protein>
<dbReference type="STRING" id="60547.GCA_000751215_06366"/>